<gene>
    <name evidence="6" type="ORF">EJ05DRAFT_504316</name>
</gene>
<accession>A0A6A6VWP7</accession>
<dbReference type="RefSeq" id="XP_033596667.1">
    <property type="nucleotide sequence ID" value="XM_033747549.1"/>
</dbReference>
<dbReference type="AlphaFoldDB" id="A0A6A6VWP7"/>
<evidence type="ECO:0000256" key="2">
    <source>
        <dbReference type="ARBA" id="ARBA00022723"/>
    </source>
</evidence>
<keyword evidence="3" id="KW-0539">Nucleus</keyword>
<dbReference type="PANTHER" id="PTHR31001">
    <property type="entry name" value="UNCHARACTERIZED TRANSCRIPTIONAL REGULATORY PROTEIN"/>
    <property type="match status" value="1"/>
</dbReference>
<keyword evidence="7" id="KW-1185">Reference proteome</keyword>
<dbReference type="GO" id="GO:0000981">
    <property type="term" value="F:DNA-binding transcription factor activity, RNA polymerase II-specific"/>
    <property type="evidence" value="ECO:0007669"/>
    <property type="project" value="InterPro"/>
</dbReference>
<name>A0A6A6VWP7_9PEZI</name>
<dbReference type="Proteomes" id="UP000799437">
    <property type="component" value="Unassembled WGS sequence"/>
</dbReference>
<organism evidence="6 7">
    <name type="scientific">Pseudovirgaria hyperparasitica</name>
    <dbReference type="NCBI Taxonomy" id="470096"/>
    <lineage>
        <taxon>Eukaryota</taxon>
        <taxon>Fungi</taxon>
        <taxon>Dikarya</taxon>
        <taxon>Ascomycota</taxon>
        <taxon>Pezizomycotina</taxon>
        <taxon>Dothideomycetes</taxon>
        <taxon>Dothideomycetes incertae sedis</taxon>
        <taxon>Acrospermales</taxon>
        <taxon>Acrospermaceae</taxon>
        <taxon>Pseudovirgaria</taxon>
    </lineage>
</organism>
<dbReference type="PANTHER" id="PTHR31001:SF50">
    <property type="entry name" value="ZN(II)2CYS6 TRANSCRIPTION FACTOR (EUROFUNG)"/>
    <property type="match status" value="1"/>
</dbReference>
<feature type="domain" description="Zn(2)-C6 fungal-type" evidence="5">
    <location>
        <begin position="20"/>
        <end position="48"/>
    </location>
</feature>
<evidence type="ECO:0000313" key="6">
    <source>
        <dbReference type="EMBL" id="KAF2754216.1"/>
    </source>
</evidence>
<keyword evidence="2" id="KW-0479">Metal-binding</keyword>
<proteinExistence type="predicted"/>
<dbReference type="CDD" id="cd12148">
    <property type="entry name" value="fungal_TF_MHR"/>
    <property type="match status" value="1"/>
</dbReference>
<dbReference type="GO" id="GO:0008270">
    <property type="term" value="F:zinc ion binding"/>
    <property type="evidence" value="ECO:0007669"/>
    <property type="project" value="InterPro"/>
</dbReference>
<feature type="region of interest" description="Disordered" evidence="4">
    <location>
        <begin position="82"/>
        <end position="106"/>
    </location>
</feature>
<evidence type="ECO:0000313" key="7">
    <source>
        <dbReference type="Proteomes" id="UP000799437"/>
    </source>
</evidence>
<evidence type="ECO:0000256" key="4">
    <source>
        <dbReference type="SAM" id="MobiDB-lite"/>
    </source>
</evidence>
<dbReference type="PROSITE" id="PS50048">
    <property type="entry name" value="ZN2_CY6_FUNGAL_2"/>
    <property type="match status" value="1"/>
</dbReference>
<comment type="subcellular location">
    <subcellularLocation>
        <location evidence="1">Nucleus</location>
    </subcellularLocation>
</comment>
<dbReference type="SUPFAM" id="SSF57701">
    <property type="entry name" value="Zn2/Cys6 DNA-binding domain"/>
    <property type="match status" value="1"/>
</dbReference>
<dbReference type="InterPro" id="IPR036864">
    <property type="entry name" value="Zn2-C6_fun-type_DNA-bd_sf"/>
</dbReference>
<dbReference type="GO" id="GO:0006351">
    <property type="term" value="P:DNA-templated transcription"/>
    <property type="evidence" value="ECO:0007669"/>
    <property type="project" value="InterPro"/>
</dbReference>
<dbReference type="InterPro" id="IPR007219">
    <property type="entry name" value="XnlR_reg_dom"/>
</dbReference>
<dbReference type="GeneID" id="54488603"/>
<dbReference type="InterPro" id="IPR001138">
    <property type="entry name" value="Zn2Cys6_DnaBD"/>
</dbReference>
<dbReference type="CDD" id="cd00067">
    <property type="entry name" value="GAL4"/>
    <property type="match status" value="1"/>
</dbReference>
<dbReference type="Pfam" id="PF04082">
    <property type="entry name" value="Fungal_trans"/>
    <property type="match status" value="1"/>
</dbReference>
<dbReference type="InterPro" id="IPR050613">
    <property type="entry name" value="Sec_Metabolite_Reg"/>
</dbReference>
<evidence type="ECO:0000256" key="3">
    <source>
        <dbReference type="ARBA" id="ARBA00023242"/>
    </source>
</evidence>
<dbReference type="GO" id="GO:0005634">
    <property type="term" value="C:nucleus"/>
    <property type="evidence" value="ECO:0007669"/>
    <property type="project" value="UniProtKB-SubCell"/>
</dbReference>
<dbReference type="Gene3D" id="4.10.240.10">
    <property type="entry name" value="Zn(2)-C6 fungal-type DNA-binding domain"/>
    <property type="match status" value="1"/>
</dbReference>
<dbReference type="SMART" id="SM00066">
    <property type="entry name" value="GAL4"/>
    <property type="match status" value="1"/>
</dbReference>
<protein>
    <recommendedName>
        <fullName evidence="5">Zn(2)-C6 fungal-type domain-containing protein</fullName>
    </recommendedName>
</protein>
<dbReference type="Pfam" id="PF00172">
    <property type="entry name" value="Zn_clus"/>
    <property type="match status" value="1"/>
</dbReference>
<evidence type="ECO:0000256" key="1">
    <source>
        <dbReference type="ARBA" id="ARBA00004123"/>
    </source>
</evidence>
<evidence type="ECO:0000259" key="5">
    <source>
        <dbReference type="PROSITE" id="PS50048"/>
    </source>
</evidence>
<dbReference type="GO" id="GO:0003677">
    <property type="term" value="F:DNA binding"/>
    <property type="evidence" value="ECO:0007669"/>
    <property type="project" value="InterPro"/>
</dbReference>
<dbReference type="OrthoDB" id="424974at2759"/>
<dbReference type="EMBL" id="ML996581">
    <property type="protein sequence ID" value="KAF2754216.1"/>
    <property type="molecule type" value="Genomic_DNA"/>
</dbReference>
<reference evidence="6" key="1">
    <citation type="journal article" date="2020" name="Stud. Mycol.">
        <title>101 Dothideomycetes genomes: a test case for predicting lifestyles and emergence of pathogens.</title>
        <authorList>
            <person name="Haridas S."/>
            <person name="Albert R."/>
            <person name="Binder M."/>
            <person name="Bloem J."/>
            <person name="Labutti K."/>
            <person name="Salamov A."/>
            <person name="Andreopoulos B."/>
            <person name="Baker S."/>
            <person name="Barry K."/>
            <person name="Bills G."/>
            <person name="Bluhm B."/>
            <person name="Cannon C."/>
            <person name="Castanera R."/>
            <person name="Culley D."/>
            <person name="Daum C."/>
            <person name="Ezra D."/>
            <person name="Gonzalez J."/>
            <person name="Henrissat B."/>
            <person name="Kuo A."/>
            <person name="Liang C."/>
            <person name="Lipzen A."/>
            <person name="Lutzoni F."/>
            <person name="Magnuson J."/>
            <person name="Mondo S."/>
            <person name="Nolan M."/>
            <person name="Ohm R."/>
            <person name="Pangilinan J."/>
            <person name="Park H.-J."/>
            <person name="Ramirez L."/>
            <person name="Alfaro M."/>
            <person name="Sun H."/>
            <person name="Tritt A."/>
            <person name="Yoshinaga Y."/>
            <person name="Zwiers L.-H."/>
            <person name="Turgeon B."/>
            <person name="Goodwin S."/>
            <person name="Spatafora J."/>
            <person name="Crous P."/>
            <person name="Grigoriev I."/>
        </authorList>
    </citation>
    <scope>NUCLEOTIDE SEQUENCE</scope>
    <source>
        <strain evidence="6">CBS 121739</strain>
    </source>
</reference>
<sequence length="624" mass="70540">MLVGHYEASSVAEKPEVQLTCLQCQQRKRKCDKMTPCQTCVRSGTQCTPVSRTRLPRGRHALQRDGKDLRQRVARLEKLLMDQKDITHQSHPTPPSDSDDTASTERAQSVIDAKAEIAGIKDILHDLTVDEPDDPVQNAPDLYQQHSFDLLLYGDTSCFVQPDILNRPLVDMASALLDIYYHRVHPIFKPTHRDEIYNVVLNPHASKGTTSPRSEALAFAVMYTSVSSIDDEECFVWFKEDKLVLRRRYRLATEVYLSRAGLLATTDLMVLQAYIIYLVGYQIECGLRKAHSLLAIAVRIGQALALDTDEGDAHRMPYENEMRRRLWYSIGILDLRAAFGLGLHSALGGGALFISPPLHINDWDISPQDHIPPEPRRSFSDMTYCCATYEMLIHMRKVLHVPKDVDGRPVVQRDWQYRSAIPGECAAALTEKCSQFCDPNHAFQLLTKNACAGMSITLQLIARRPMHRIKGMVPPPDDDFDILEVARLILESNLLKADDARFKPWAWFAWPKWYALAVLLAELCQPRTNSGIERAWDVAERSFDLLGASDQDEILWDAMKKLMRKARVVRDASNAQESHAETTASPTANKELQSTITEQRYSHGDLTKLEDANIVGRSGNAMLH</sequence>